<evidence type="ECO:0000313" key="6">
    <source>
        <dbReference type="Proteomes" id="UP001499841"/>
    </source>
</evidence>
<keyword evidence="2 5" id="KW-0238">DNA-binding</keyword>
<dbReference type="Proteomes" id="UP001499841">
    <property type="component" value="Unassembled WGS sequence"/>
</dbReference>
<keyword evidence="6" id="KW-1185">Reference proteome</keyword>
<feature type="domain" description="HTH lacI-type" evidence="4">
    <location>
        <begin position="3"/>
        <end position="58"/>
    </location>
</feature>
<dbReference type="InterPro" id="IPR010982">
    <property type="entry name" value="Lambda_DNA-bd_dom_sf"/>
</dbReference>
<proteinExistence type="predicted"/>
<dbReference type="CDD" id="cd01392">
    <property type="entry name" value="HTH_LacI"/>
    <property type="match status" value="1"/>
</dbReference>
<dbReference type="SMART" id="SM00354">
    <property type="entry name" value="HTH_LACI"/>
    <property type="match status" value="1"/>
</dbReference>
<dbReference type="PROSITE" id="PS50932">
    <property type="entry name" value="HTH_LACI_2"/>
    <property type="match status" value="1"/>
</dbReference>
<dbReference type="PANTHER" id="PTHR30146:SF153">
    <property type="entry name" value="LACTOSE OPERON REPRESSOR"/>
    <property type="match status" value="1"/>
</dbReference>
<dbReference type="PROSITE" id="PS00356">
    <property type="entry name" value="HTH_LACI_1"/>
    <property type="match status" value="1"/>
</dbReference>
<dbReference type="CDD" id="cd06267">
    <property type="entry name" value="PBP1_LacI_sugar_binding-like"/>
    <property type="match status" value="1"/>
</dbReference>
<dbReference type="Pfam" id="PF00532">
    <property type="entry name" value="Peripla_BP_1"/>
    <property type="match status" value="1"/>
</dbReference>
<evidence type="ECO:0000259" key="4">
    <source>
        <dbReference type="PROSITE" id="PS50932"/>
    </source>
</evidence>
<dbReference type="Gene3D" id="1.10.260.40">
    <property type="entry name" value="lambda repressor-like DNA-binding domains"/>
    <property type="match status" value="1"/>
</dbReference>
<dbReference type="PANTHER" id="PTHR30146">
    <property type="entry name" value="LACI-RELATED TRANSCRIPTIONAL REPRESSOR"/>
    <property type="match status" value="1"/>
</dbReference>
<name>A0ABP8EVV7_9MICO</name>
<comment type="caution">
    <text evidence="5">The sequence shown here is derived from an EMBL/GenBank/DDBJ whole genome shotgun (WGS) entry which is preliminary data.</text>
</comment>
<dbReference type="RefSeq" id="WP_345041452.1">
    <property type="nucleotide sequence ID" value="NZ_BAABBA010000011.1"/>
</dbReference>
<dbReference type="Gene3D" id="3.40.50.2300">
    <property type="match status" value="2"/>
</dbReference>
<evidence type="ECO:0000256" key="3">
    <source>
        <dbReference type="ARBA" id="ARBA00023163"/>
    </source>
</evidence>
<keyword evidence="3" id="KW-0804">Transcription</keyword>
<reference evidence="6" key="1">
    <citation type="journal article" date="2019" name="Int. J. Syst. Evol. Microbiol.">
        <title>The Global Catalogue of Microorganisms (GCM) 10K type strain sequencing project: providing services to taxonomists for standard genome sequencing and annotation.</title>
        <authorList>
            <consortium name="The Broad Institute Genomics Platform"/>
            <consortium name="The Broad Institute Genome Sequencing Center for Infectious Disease"/>
            <person name="Wu L."/>
            <person name="Ma J."/>
        </authorList>
    </citation>
    <scope>NUCLEOTIDE SEQUENCE [LARGE SCALE GENOMIC DNA]</scope>
    <source>
        <strain evidence="6">JCM 17459</strain>
    </source>
</reference>
<keyword evidence="1" id="KW-0805">Transcription regulation</keyword>
<evidence type="ECO:0000313" key="5">
    <source>
        <dbReference type="EMBL" id="GAA4288042.1"/>
    </source>
</evidence>
<dbReference type="InterPro" id="IPR001761">
    <property type="entry name" value="Peripla_BP/Lac1_sug-bd_dom"/>
</dbReference>
<dbReference type="SUPFAM" id="SSF47413">
    <property type="entry name" value="lambda repressor-like DNA-binding domains"/>
    <property type="match status" value="1"/>
</dbReference>
<dbReference type="EMBL" id="BAABBA010000011">
    <property type="protein sequence ID" value="GAA4288042.1"/>
    <property type="molecule type" value="Genomic_DNA"/>
</dbReference>
<gene>
    <name evidence="5" type="ORF">GCM10022262_24020</name>
</gene>
<dbReference type="Pfam" id="PF00356">
    <property type="entry name" value="LacI"/>
    <property type="match status" value="1"/>
</dbReference>
<protein>
    <submittedName>
        <fullName evidence="5">LacI family DNA-binding transcriptional regulator</fullName>
    </submittedName>
</protein>
<organism evidence="5 6">
    <name type="scientific">Georgenia daeguensis</name>
    <dbReference type="NCBI Taxonomy" id="908355"/>
    <lineage>
        <taxon>Bacteria</taxon>
        <taxon>Bacillati</taxon>
        <taxon>Actinomycetota</taxon>
        <taxon>Actinomycetes</taxon>
        <taxon>Micrococcales</taxon>
        <taxon>Bogoriellaceae</taxon>
        <taxon>Georgenia</taxon>
    </lineage>
</organism>
<dbReference type="GO" id="GO:0003677">
    <property type="term" value="F:DNA binding"/>
    <property type="evidence" value="ECO:0007669"/>
    <property type="project" value="UniProtKB-KW"/>
</dbReference>
<dbReference type="SUPFAM" id="SSF53822">
    <property type="entry name" value="Periplasmic binding protein-like I"/>
    <property type="match status" value="1"/>
</dbReference>
<evidence type="ECO:0000256" key="2">
    <source>
        <dbReference type="ARBA" id="ARBA00023125"/>
    </source>
</evidence>
<sequence>MAVNLRDVARRAGVSTPTASRVLSGSDYPVAPELRERVEQAARELDYVPNAQAQALLHGNPATVGVLVGEVDDPYFAEIVNGIQEVAAARHLLVTICHTHRDVDRELEYFRLLQAHRTGIVIIAGSGLTDERYISAMAARTRSFEAAGGRVVAIGSPLFDVDRVLVDNRSGGRQLGAHLAELGHREVGVVAGEAAVASTLERVEGLREAVERAGGVVHVRHGRPTRDGGYEGTADLLAAHPGITAVVGSADQMAIGALAHLREAGRAVPDEVSVAGFNDIAVARDLTPPLTTVHLPLRQMGAAALEMATTSAPEQALVRELGTELVVRGSTGPAPRR</sequence>
<evidence type="ECO:0000256" key="1">
    <source>
        <dbReference type="ARBA" id="ARBA00023015"/>
    </source>
</evidence>
<accession>A0ABP8EVV7</accession>
<dbReference type="InterPro" id="IPR000843">
    <property type="entry name" value="HTH_LacI"/>
</dbReference>
<dbReference type="InterPro" id="IPR028082">
    <property type="entry name" value="Peripla_BP_I"/>
</dbReference>